<reference evidence="2" key="2">
    <citation type="submission" date="2020-04" db="EMBL/GenBank/DDBJ databases">
        <authorList>
            <person name="Santos R.A.C."/>
            <person name="Steenwyk J.L."/>
            <person name="Rivero-Menendez O."/>
            <person name="Mead M.E."/>
            <person name="Silva L.P."/>
            <person name="Bastos R.W."/>
            <person name="Alastruey-Izquierdo A."/>
            <person name="Goldman G.H."/>
            <person name="Rokas A."/>
        </authorList>
    </citation>
    <scope>NUCLEOTIDE SEQUENCE</scope>
    <source>
        <strain evidence="2">CNM-CM6805</strain>
    </source>
</reference>
<evidence type="ECO:0000313" key="2">
    <source>
        <dbReference type="EMBL" id="KAF4230516.1"/>
    </source>
</evidence>
<reference evidence="2" key="1">
    <citation type="journal article" date="2020" name="bioRxiv">
        <title>Genomic and phenotypic heterogeneity of clinical isolates of the human pathogens Aspergillus fumigatus, Aspergillus lentulus and Aspergillus fumigatiaffinis.</title>
        <authorList>
            <person name="dos Santos R.A.C."/>
            <person name="Steenwyk J.L."/>
            <person name="Rivero-Menendez O."/>
            <person name="Mead M.E."/>
            <person name="Silva L.P."/>
            <person name="Bastos R.W."/>
            <person name="Alastruey-Izquierdo A."/>
            <person name="Goldman G.H."/>
            <person name="Rokas A."/>
        </authorList>
    </citation>
    <scope>NUCLEOTIDE SEQUENCE</scope>
    <source>
        <strain evidence="2">CNM-CM6805</strain>
    </source>
</reference>
<sequence>MMPKSSSSKSKAKAQPRDIPDFDIPETIGDMDGYIQAQKAISKIVKLDEAIRVARAWEDDQTTQIAEDIAASRSKDEMFAEALNNQNQLIGTLARAKLDKTTINTLPEEIFKSTSQVTQKQFTMLRIYAPKLKSIERFRGAREDFGLPKWAFDKASNILGRSAESRLSSCGNQSPSKRLRSWSDTSTQGGKESLKALKDLPDADDEATPDAALFSSCNV</sequence>
<evidence type="ECO:0000256" key="1">
    <source>
        <dbReference type="SAM" id="MobiDB-lite"/>
    </source>
</evidence>
<keyword evidence="3" id="KW-1185">Reference proteome</keyword>
<feature type="region of interest" description="Disordered" evidence="1">
    <location>
        <begin position="163"/>
        <end position="208"/>
    </location>
</feature>
<feature type="region of interest" description="Disordered" evidence="1">
    <location>
        <begin position="1"/>
        <end position="25"/>
    </location>
</feature>
<evidence type="ECO:0000313" key="3">
    <source>
        <dbReference type="Proteomes" id="UP000653565"/>
    </source>
</evidence>
<dbReference type="AlphaFoldDB" id="A0A8H4M6U9"/>
<dbReference type="EMBL" id="JAAAPX010000115">
    <property type="protein sequence ID" value="KAF4230516.1"/>
    <property type="molecule type" value="Genomic_DNA"/>
</dbReference>
<accession>A0A8H4M6U9</accession>
<feature type="compositionally biased region" description="Polar residues" evidence="1">
    <location>
        <begin position="165"/>
        <end position="190"/>
    </location>
</feature>
<name>A0A8H4M6U9_9EURO</name>
<comment type="caution">
    <text evidence="2">The sequence shown here is derived from an EMBL/GenBank/DDBJ whole genome shotgun (WGS) entry which is preliminary data.</text>
</comment>
<feature type="compositionally biased region" description="Basic and acidic residues" evidence="1">
    <location>
        <begin position="192"/>
        <end position="201"/>
    </location>
</feature>
<gene>
    <name evidence="2" type="ORF">CNMCM6805_000708</name>
</gene>
<proteinExistence type="predicted"/>
<protein>
    <submittedName>
        <fullName evidence="2">Uncharacterized protein</fullName>
    </submittedName>
</protein>
<organism evidence="2 3">
    <name type="scientific">Aspergillus fumigatiaffinis</name>
    <dbReference type="NCBI Taxonomy" id="340414"/>
    <lineage>
        <taxon>Eukaryota</taxon>
        <taxon>Fungi</taxon>
        <taxon>Dikarya</taxon>
        <taxon>Ascomycota</taxon>
        <taxon>Pezizomycotina</taxon>
        <taxon>Eurotiomycetes</taxon>
        <taxon>Eurotiomycetidae</taxon>
        <taxon>Eurotiales</taxon>
        <taxon>Aspergillaceae</taxon>
        <taxon>Aspergillus</taxon>
        <taxon>Aspergillus subgen. Fumigati</taxon>
    </lineage>
</organism>
<dbReference type="Proteomes" id="UP000653565">
    <property type="component" value="Unassembled WGS sequence"/>
</dbReference>